<keyword evidence="2" id="KW-0012">Acyltransferase</keyword>
<name>A0A1B1AMQ5_9PROT</name>
<dbReference type="AlphaFoldDB" id="A0A1B1AMQ5"/>
<dbReference type="PANTHER" id="PTHR43877">
    <property type="entry name" value="AMINOALKYLPHOSPHONATE N-ACETYLTRANSFERASE-RELATED-RELATED"/>
    <property type="match status" value="1"/>
</dbReference>
<dbReference type="Gene3D" id="3.40.630.30">
    <property type="match status" value="1"/>
</dbReference>
<dbReference type="PANTHER" id="PTHR43877:SF1">
    <property type="entry name" value="ACETYLTRANSFERASE"/>
    <property type="match status" value="1"/>
</dbReference>
<dbReference type="KEGG" id="cbot:ATE48_18800"/>
<dbReference type="InterPro" id="IPR050832">
    <property type="entry name" value="Bact_Acetyltransf"/>
</dbReference>
<dbReference type="PROSITE" id="PS51186">
    <property type="entry name" value="GNAT"/>
    <property type="match status" value="1"/>
</dbReference>
<gene>
    <name evidence="4" type="ORF">ATE48_18800</name>
</gene>
<evidence type="ECO:0000313" key="5">
    <source>
        <dbReference type="Proteomes" id="UP000092498"/>
    </source>
</evidence>
<dbReference type="InterPro" id="IPR016181">
    <property type="entry name" value="Acyl_CoA_acyltransferase"/>
</dbReference>
<dbReference type="Pfam" id="PF00583">
    <property type="entry name" value="Acetyltransf_1"/>
    <property type="match status" value="1"/>
</dbReference>
<feature type="domain" description="N-acetyltransferase" evidence="3">
    <location>
        <begin position="1"/>
        <end position="163"/>
    </location>
</feature>
<evidence type="ECO:0000313" key="4">
    <source>
        <dbReference type="EMBL" id="ANP47800.1"/>
    </source>
</evidence>
<protein>
    <recommendedName>
        <fullName evidence="3">N-acetyltransferase domain-containing protein</fullName>
    </recommendedName>
</protein>
<dbReference type="SUPFAM" id="SSF55729">
    <property type="entry name" value="Acyl-CoA N-acyltransferases (Nat)"/>
    <property type="match status" value="1"/>
</dbReference>
<dbReference type="OrthoDB" id="9789603at2"/>
<organism evidence="4 5">
    <name type="scientific">Candidatus Viadribacter manganicus</name>
    <dbReference type="NCBI Taxonomy" id="1759059"/>
    <lineage>
        <taxon>Bacteria</taxon>
        <taxon>Pseudomonadati</taxon>
        <taxon>Pseudomonadota</taxon>
        <taxon>Alphaproteobacteria</taxon>
        <taxon>Hyphomonadales</taxon>
        <taxon>Hyphomonadaceae</taxon>
        <taxon>Candidatus Viadribacter</taxon>
    </lineage>
</organism>
<accession>A0A1B1AMQ5</accession>
<keyword evidence="1" id="KW-0808">Transferase</keyword>
<evidence type="ECO:0000256" key="1">
    <source>
        <dbReference type="ARBA" id="ARBA00022679"/>
    </source>
</evidence>
<evidence type="ECO:0000256" key="2">
    <source>
        <dbReference type="ARBA" id="ARBA00023315"/>
    </source>
</evidence>
<dbReference type="InterPro" id="IPR000182">
    <property type="entry name" value="GNAT_dom"/>
</dbReference>
<dbReference type="EMBL" id="CP013244">
    <property type="protein sequence ID" value="ANP47800.1"/>
    <property type="molecule type" value="Genomic_DNA"/>
</dbReference>
<dbReference type="STRING" id="1759059.ATE48_18800"/>
<evidence type="ECO:0000259" key="3">
    <source>
        <dbReference type="PROSITE" id="PS51186"/>
    </source>
</evidence>
<dbReference type="RefSeq" id="WP_066774266.1">
    <property type="nucleotide sequence ID" value="NZ_CP013244.1"/>
</dbReference>
<dbReference type="Proteomes" id="UP000092498">
    <property type="component" value="Chromosome"/>
</dbReference>
<dbReference type="CDD" id="cd04301">
    <property type="entry name" value="NAT_SF"/>
    <property type="match status" value="1"/>
</dbReference>
<dbReference type="GO" id="GO:0016747">
    <property type="term" value="F:acyltransferase activity, transferring groups other than amino-acyl groups"/>
    <property type="evidence" value="ECO:0007669"/>
    <property type="project" value="InterPro"/>
</dbReference>
<sequence length="164" mass="17831">MIIRQLQVGDLTAYRELHRFGIVESPNGFVDVAATDAARPDDDVTQMLARGEGWGAFDGDRLVGKLTIDALPYPSLAHTFWIHAVYVHPDARGKGASGKLIRAAIESAQSKGARRIALWVNGVNPHARGLYERMGFRQTGHIPGGIQIDGAYVDDVLMSLELPA</sequence>
<reference evidence="4 5" key="1">
    <citation type="submission" date="2015-11" db="EMBL/GenBank/DDBJ databases">
        <title>Whole-Genome Sequence of Candidatus Oderbacter manganicum from the National Park Lower Oder Valley, Germany.</title>
        <authorList>
            <person name="Braun B."/>
            <person name="Liere K."/>
            <person name="Szewzyk U."/>
        </authorList>
    </citation>
    <scope>NUCLEOTIDE SEQUENCE [LARGE SCALE GENOMIC DNA]</scope>
    <source>
        <strain evidence="4 5">OTSz_A_272</strain>
    </source>
</reference>
<keyword evidence="5" id="KW-1185">Reference proteome</keyword>
<proteinExistence type="predicted"/>
<dbReference type="InParanoid" id="A0A1B1AMQ5"/>